<accession>A0A840MI25</accession>
<evidence type="ECO:0000259" key="2">
    <source>
        <dbReference type="SMART" id="SM00062"/>
    </source>
</evidence>
<protein>
    <submittedName>
        <fullName evidence="3">Polar amino acid transport system substrate-binding protein</fullName>
    </submittedName>
</protein>
<sequence>MVNSVFSRLTGFVQPFVVLVGLMAAIPRHVHATDFVVGLPEKDIPPFSFSQGGQLAGIYRDLFDRLNALTGDTYRYVHIPAMRLMRAFEQGQIDIEPGVNPSWRDGQHVESIYSVHFARTTDVLLIRNGVLKPTSLSQLSGATIGTVRGFVYPGLEASFNNRHFNRDESSDEFQLLLKLAANRYDYAVVNRSIADYWLHNRPAAAPWRVGLVVGEADVMLRMQPKHKAALGRINAALTKLRQSGEIEAIYQKYQ</sequence>
<evidence type="ECO:0000313" key="4">
    <source>
        <dbReference type="Proteomes" id="UP000575898"/>
    </source>
</evidence>
<dbReference type="Proteomes" id="UP000575898">
    <property type="component" value="Unassembled WGS sequence"/>
</dbReference>
<gene>
    <name evidence="3" type="ORF">HNQ59_000437</name>
</gene>
<organism evidence="3 4">
    <name type="scientific">Chitinivorax tropicus</name>
    <dbReference type="NCBI Taxonomy" id="714531"/>
    <lineage>
        <taxon>Bacteria</taxon>
        <taxon>Pseudomonadati</taxon>
        <taxon>Pseudomonadota</taxon>
        <taxon>Betaproteobacteria</taxon>
        <taxon>Chitinivorax</taxon>
    </lineage>
</organism>
<proteinExistence type="predicted"/>
<evidence type="ECO:0000313" key="3">
    <source>
        <dbReference type="EMBL" id="MBB5017175.1"/>
    </source>
</evidence>
<dbReference type="Gene3D" id="3.40.190.10">
    <property type="entry name" value="Periplasmic binding protein-like II"/>
    <property type="match status" value="2"/>
</dbReference>
<reference evidence="3 4" key="1">
    <citation type="submission" date="2020-08" db="EMBL/GenBank/DDBJ databases">
        <title>Genomic Encyclopedia of Type Strains, Phase IV (KMG-IV): sequencing the most valuable type-strain genomes for metagenomic binning, comparative biology and taxonomic classification.</title>
        <authorList>
            <person name="Goeker M."/>
        </authorList>
    </citation>
    <scope>NUCLEOTIDE SEQUENCE [LARGE SCALE GENOMIC DNA]</scope>
    <source>
        <strain evidence="3 4">DSM 27165</strain>
    </source>
</reference>
<dbReference type="PANTHER" id="PTHR35936:SF19">
    <property type="entry name" value="AMINO-ACID-BINDING PROTEIN YXEM-RELATED"/>
    <property type="match status" value="1"/>
</dbReference>
<feature type="domain" description="Solute-binding protein family 3/N-terminal" evidence="2">
    <location>
        <begin position="34"/>
        <end position="254"/>
    </location>
</feature>
<keyword evidence="4" id="KW-1185">Reference proteome</keyword>
<keyword evidence="1" id="KW-0732">Signal</keyword>
<dbReference type="Pfam" id="PF00497">
    <property type="entry name" value="SBP_bac_3"/>
    <property type="match status" value="1"/>
</dbReference>
<dbReference type="SMART" id="SM00062">
    <property type="entry name" value="PBPb"/>
    <property type="match status" value="1"/>
</dbReference>
<dbReference type="AlphaFoldDB" id="A0A840MI25"/>
<dbReference type="InterPro" id="IPR001638">
    <property type="entry name" value="Solute-binding_3/MltF_N"/>
</dbReference>
<comment type="caution">
    <text evidence="3">The sequence shown here is derived from an EMBL/GenBank/DDBJ whole genome shotgun (WGS) entry which is preliminary data.</text>
</comment>
<evidence type="ECO:0000256" key="1">
    <source>
        <dbReference type="ARBA" id="ARBA00022729"/>
    </source>
</evidence>
<name>A0A840MI25_9PROT</name>
<dbReference type="EMBL" id="JACHHY010000002">
    <property type="protein sequence ID" value="MBB5017175.1"/>
    <property type="molecule type" value="Genomic_DNA"/>
</dbReference>
<dbReference type="PANTHER" id="PTHR35936">
    <property type="entry name" value="MEMBRANE-BOUND LYTIC MUREIN TRANSGLYCOSYLASE F"/>
    <property type="match status" value="1"/>
</dbReference>
<dbReference type="RefSeq" id="WP_184034582.1">
    <property type="nucleotide sequence ID" value="NZ_JACHHY010000002.1"/>
</dbReference>
<dbReference type="SUPFAM" id="SSF53850">
    <property type="entry name" value="Periplasmic binding protein-like II"/>
    <property type="match status" value="1"/>
</dbReference>